<organism evidence="2">
    <name type="scientific">Rhipicephalus microplus</name>
    <name type="common">Cattle tick</name>
    <name type="synonym">Boophilus microplus</name>
    <dbReference type="NCBI Taxonomy" id="6941"/>
    <lineage>
        <taxon>Eukaryota</taxon>
        <taxon>Metazoa</taxon>
        <taxon>Ecdysozoa</taxon>
        <taxon>Arthropoda</taxon>
        <taxon>Chelicerata</taxon>
        <taxon>Arachnida</taxon>
        <taxon>Acari</taxon>
        <taxon>Parasitiformes</taxon>
        <taxon>Ixodida</taxon>
        <taxon>Ixodoidea</taxon>
        <taxon>Ixodidae</taxon>
        <taxon>Rhipicephalinae</taxon>
        <taxon>Rhipicephalus</taxon>
        <taxon>Boophilus</taxon>
    </lineage>
</organism>
<sequence length="86" mass="9517">MWPNVLCTLLLTCWTNPDVLEPEKGCKCEIVCDGAVTHCAFDLGRSPSAGPCCSTECRLHDSSVMCSKGSLCRNMSYCEYPFVCWL</sequence>
<evidence type="ECO:0000256" key="1">
    <source>
        <dbReference type="SAM" id="SignalP"/>
    </source>
</evidence>
<accession>A0A6M2DAH2</accession>
<name>A0A6M2DAH2_RHIMP</name>
<keyword evidence="1" id="KW-0732">Signal</keyword>
<dbReference type="EMBL" id="GHWJ01010362">
    <property type="protein sequence ID" value="NOV43099.1"/>
    <property type="molecule type" value="Transcribed_RNA"/>
</dbReference>
<feature type="chain" id="PRO_5026738928" evidence="1">
    <location>
        <begin position="18"/>
        <end position="86"/>
    </location>
</feature>
<dbReference type="AlphaFoldDB" id="A0A6M2DAH2"/>
<proteinExistence type="predicted"/>
<reference evidence="2" key="1">
    <citation type="submission" date="2019-09" db="EMBL/GenBank/DDBJ databases">
        <title>Organ-specific transcriptomic study of the physiology of the cattle tick, Rhipicephalus microplus.</title>
        <authorList>
            <person name="Tirloni L."/>
            <person name="Braz G."/>
            <person name="Gandara A.C.P."/>
            <person name="Sabadin G.A."/>
            <person name="da Silva R.M."/>
            <person name="Guizzo M.G."/>
            <person name="Machado J.A."/>
            <person name="Costa E.P."/>
            <person name="Gomes H.F."/>
            <person name="Moraes J."/>
            <person name="Mota M.B.S."/>
            <person name="Mesquita R.D."/>
            <person name="Alvarenga P.H."/>
            <person name="Alves F."/>
            <person name="Seixas A."/>
            <person name="da Fonseca R.N."/>
            <person name="Fogaca A."/>
            <person name="Logullo C."/>
            <person name="Tanaka A."/>
            <person name="Daffre S."/>
            <person name="Termignoni C."/>
            <person name="Vaz I.S.Jr."/>
            <person name="Oliveira P.L."/>
            <person name="Ribeiro J.M."/>
        </authorList>
    </citation>
    <scope>NUCLEOTIDE SEQUENCE</scope>
    <source>
        <strain evidence="2">Porto Alegre</strain>
    </source>
</reference>
<feature type="signal peptide" evidence="1">
    <location>
        <begin position="1"/>
        <end position="17"/>
    </location>
</feature>
<evidence type="ECO:0000313" key="2">
    <source>
        <dbReference type="EMBL" id="NOV43099.1"/>
    </source>
</evidence>
<protein>
    <submittedName>
        <fullName evidence="2">Putative secreted protein</fullName>
    </submittedName>
</protein>